<gene>
    <name evidence="2" type="ORF">HNQ85_000171</name>
</gene>
<comment type="caution">
    <text evidence="2">The sequence shown here is derived from an EMBL/GenBank/DDBJ whole genome shotgun (WGS) entry which is preliminary data.</text>
</comment>
<dbReference type="RefSeq" id="WP_181535295.1">
    <property type="nucleotide sequence ID" value="NZ_JACDUU010000001.1"/>
</dbReference>
<proteinExistence type="predicted"/>
<feature type="transmembrane region" description="Helical" evidence="1">
    <location>
        <begin position="6"/>
        <end position="27"/>
    </location>
</feature>
<name>A0A7V9YWX5_9BACL</name>
<sequence>MNNEKGFVLPVTMIFSFFLLLLFVHVIELYKMEIEFAHHEQQMYELDWLMQMAVTDIKNKLSNLSDTVTVLDETVVYPTGKAHYQLNRLSQELVNVHVLCISNNELEYKAEFTLSVPGMELIEWKEKY</sequence>
<reference evidence="2 3" key="1">
    <citation type="submission" date="2020-07" db="EMBL/GenBank/DDBJ databases">
        <title>Genomic Encyclopedia of Type Strains, Phase IV (KMG-IV): sequencing the most valuable type-strain genomes for metagenomic binning, comparative biology and taxonomic classification.</title>
        <authorList>
            <person name="Goeker M."/>
        </authorList>
    </citation>
    <scope>NUCLEOTIDE SEQUENCE [LARGE SCALE GENOMIC DNA]</scope>
    <source>
        <strain evidence="2 3">DSM 25220</strain>
    </source>
</reference>
<evidence type="ECO:0000313" key="3">
    <source>
        <dbReference type="Proteomes" id="UP000580891"/>
    </source>
</evidence>
<dbReference type="EMBL" id="JACDUU010000001">
    <property type="protein sequence ID" value="MBA2869913.1"/>
    <property type="molecule type" value="Genomic_DNA"/>
</dbReference>
<dbReference type="Pfam" id="PF14173">
    <property type="entry name" value="ComGG"/>
    <property type="match status" value="1"/>
</dbReference>
<protein>
    <submittedName>
        <fullName evidence="2">Competence protein ComGG</fullName>
    </submittedName>
</protein>
<dbReference type="AlphaFoldDB" id="A0A7V9YWX5"/>
<evidence type="ECO:0000313" key="2">
    <source>
        <dbReference type="EMBL" id="MBA2869913.1"/>
    </source>
</evidence>
<dbReference type="InterPro" id="IPR020372">
    <property type="entry name" value="Competence_ComGG"/>
</dbReference>
<accession>A0A7V9YWX5</accession>
<organism evidence="2 3">
    <name type="scientific">[Anoxybacillus] calidus</name>
    <dbReference type="NCBI Taxonomy" id="575178"/>
    <lineage>
        <taxon>Bacteria</taxon>
        <taxon>Bacillati</taxon>
        <taxon>Bacillota</taxon>
        <taxon>Bacilli</taxon>
        <taxon>Bacillales</taxon>
        <taxon>Anoxybacillaceae</taxon>
        <taxon>Paranoxybacillus</taxon>
    </lineage>
</organism>
<evidence type="ECO:0000256" key="1">
    <source>
        <dbReference type="SAM" id="Phobius"/>
    </source>
</evidence>
<keyword evidence="1" id="KW-0472">Membrane</keyword>
<keyword evidence="1" id="KW-1133">Transmembrane helix</keyword>
<keyword evidence="3" id="KW-1185">Reference proteome</keyword>
<keyword evidence="1" id="KW-0812">Transmembrane</keyword>
<dbReference type="Proteomes" id="UP000580891">
    <property type="component" value="Unassembled WGS sequence"/>
</dbReference>